<protein>
    <submittedName>
        <fullName evidence="1">Uncharacterized protein</fullName>
    </submittedName>
</protein>
<gene>
    <name evidence="1" type="ORF">EVA_08192</name>
</gene>
<evidence type="ECO:0000313" key="1">
    <source>
        <dbReference type="EMBL" id="EJX03700.1"/>
    </source>
</evidence>
<accession>J9GTL5</accession>
<comment type="caution">
    <text evidence="1">The sequence shown here is derived from an EMBL/GenBank/DDBJ whole genome shotgun (WGS) entry which is preliminary data.</text>
</comment>
<proteinExistence type="predicted"/>
<dbReference type="AlphaFoldDB" id="J9GTL5"/>
<dbReference type="EMBL" id="AMCI01002072">
    <property type="protein sequence ID" value="EJX03700.1"/>
    <property type="molecule type" value="Genomic_DNA"/>
</dbReference>
<sequence>MFFIVLILCKMGCRPAGQLSGFRSSLSPRGLIRIHPYNFKSRAAVILPLSRNIL</sequence>
<name>J9GTL5_9ZZZZ</name>
<reference evidence="1" key="1">
    <citation type="journal article" date="2012" name="PLoS ONE">
        <title>Gene sets for utilization of primary and secondary nutrition supplies in the distal gut of endangered iberian lynx.</title>
        <authorList>
            <person name="Alcaide M."/>
            <person name="Messina E."/>
            <person name="Richter M."/>
            <person name="Bargiela R."/>
            <person name="Peplies J."/>
            <person name="Huws S.A."/>
            <person name="Newbold C.J."/>
            <person name="Golyshin P.N."/>
            <person name="Simon M.A."/>
            <person name="Lopez G."/>
            <person name="Yakimov M.M."/>
            <person name="Ferrer M."/>
        </authorList>
    </citation>
    <scope>NUCLEOTIDE SEQUENCE</scope>
</reference>
<organism evidence="1">
    <name type="scientific">gut metagenome</name>
    <dbReference type="NCBI Taxonomy" id="749906"/>
    <lineage>
        <taxon>unclassified sequences</taxon>
        <taxon>metagenomes</taxon>
        <taxon>organismal metagenomes</taxon>
    </lineage>
</organism>